<dbReference type="PANTHER" id="PTHR43918:SF4">
    <property type="entry name" value="CARBOXYLIC ESTER HYDROLASE"/>
    <property type="match status" value="1"/>
</dbReference>
<dbReference type="InterPro" id="IPR002018">
    <property type="entry name" value="CarbesteraseB"/>
</dbReference>
<dbReference type="GeneID" id="59343765"/>
<dbReference type="InterPro" id="IPR000997">
    <property type="entry name" value="Cholinesterase"/>
</dbReference>
<evidence type="ECO:0000256" key="3">
    <source>
        <dbReference type="ARBA" id="ARBA00023157"/>
    </source>
</evidence>
<dbReference type="InterPro" id="IPR019819">
    <property type="entry name" value="Carboxylesterase_B_CS"/>
</dbReference>
<dbReference type="EMBL" id="JACAZF010000004">
    <property type="protein sequence ID" value="KAF7306522.1"/>
    <property type="molecule type" value="Genomic_DNA"/>
</dbReference>
<dbReference type="GO" id="GO:0004104">
    <property type="term" value="F:cholinesterase activity"/>
    <property type="evidence" value="ECO:0007669"/>
    <property type="project" value="InterPro"/>
</dbReference>
<keyword evidence="3" id="KW-1015">Disulfide bond</keyword>
<dbReference type="OrthoDB" id="408631at2759"/>
<feature type="chain" id="PRO_5034969181" description="Carboxylic ester hydrolase" evidence="4">
    <location>
        <begin position="21"/>
        <end position="540"/>
    </location>
</feature>
<evidence type="ECO:0000256" key="2">
    <source>
        <dbReference type="ARBA" id="ARBA00022801"/>
    </source>
</evidence>
<sequence>MKMLLSSSLLAAALASVCYATAPVVISTTSGRYQGVSDGGVISFKGIRFGKPPTGDLRWTAPVAAKSTSNHIQDASTFPPSCVQQFSYARAAMNIRLFNNPENPPKESEDCLFLNIWAPSRRGKKLPVVMWIYGGSLSFGTGSIPGYDGTSIAANQDIIVVSFNYRTNVFGFPGSPDLPLTGNNLGYLDQELAMQWVQSNIAAFGGDPRKVTIMGESAGALSVSTSIIRHAPGKAPFRAGISLSGAQASMSPTPSFDSFNAFASAVGCGTTPGAARLACLKKVPTATVRNYTNSEAGAALFRPTVDNVVTFSDPLQRIRTGKTANVPVLLGHMQDDGTLFTINQTNLDTYIEANYGTTITADQVRKLYPGLTDAQIIPATYRDRVFLWQVSSWRRHESTANLTISSPHLWGAALATAGVSNVYRYSYGAVFPYGQPFDNAGAWHSSEVRVIFGTYNRTTATPTEVTLSKTMQTVIANFVKDPFTSPAPRWGKYDAGKKTSILAKLAYDGKVRLSNVVDAVRGDSLDGPCTLWDQFLDVRI</sequence>
<dbReference type="InterPro" id="IPR029058">
    <property type="entry name" value="AB_hydrolase_fold"/>
</dbReference>
<evidence type="ECO:0000313" key="6">
    <source>
        <dbReference type="EMBL" id="KAF7306522.1"/>
    </source>
</evidence>
<keyword evidence="7" id="KW-1185">Reference proteome</keyword>
<dbReference type="PROSITE" id="PS00941">
    <property type="entry name" value="CARBOXYLESTERASE_B_2"/>
    <property type="match status" value="1"/>
</dbReference>
<protein>
    <recommendedName>
        <fullName evidence="4">Carboxylic ester hydrolase</fullName>
        <ecNumber evidence="4">3.1.1.-</ecNumber>
    </recommendedName>
</protein>
<name>A0A8H6SY91_9AGAR</name>
<dbReference type="PANTHER" id="PTHR43918">
    <property type="entry name" value="ACETYLCHOLINESTERASE"/>
    <property type="match status" value="1"/>
</dbReference>
<dbReference type="Proteomes" id="UP000636479">
    <property type="component" value="Unassembled WGS sequence"/>
</dbReference>
<dbReference type="RefSeq" id="XP_037221541.1">
    <property type="nucleotide sequence ID" value="XM_037361249.1"/>
</dbReference>
<dbReference type="InterPro" id="IPR050654">
    <property type="entry name" value="AChE-related_enzymes"/>
</dbReference>
<reference evidence="6" key="1">
    <citation type="submission" date="2020-05" db="EMBL/GenBank/DDBJ databases">
        <title>Mycena genomes resolve the evolution of fungal bioluminescence.</title>
        <authorList>
            <person name="Tsai I.J."/>
        </authorList>
    </citation>
    <scope>NUCLEOTIDE SEQUENCE</scope>
    <source>
        <strain evidence="6">171206Taipei</strain>
    </source>
</reference>
<keyword evidence="2 4" id="KW-0378">Hydrolase</keyword>
<evidence type="ECO:0000259" key="5">
    <source>
        <dbReference type="Pfam" id="PF00135"/>
    </source>
</evidence>
<evidence type="ECO:0000256" key="4">
    <source>
        <dbReference type="RuleBase" id="RU361235"/>
    </source>
</evidence>
<gene>
    <name evidence="6" type="ORF">MIND_00443500</name>
</gene>
<dbReference type="PROSITE" id="PS00122">
    <property type="entry name" value="CARBOXYLESTERASE_B_1"/>
    <property type="match status" value="1"/>
</dbReference>
<keyword evidence="4" id="KW-0732">Signal</keyword>
<comment type="caution">
    <text evidence="6">The sequence shown here is derived from an EMBL/GenBank/DDBJ whole genome shotgun (WGS) entry which is preliminary data.</text>
</comment>
<feature type="signal peptide" evidence="4">
    <location>
        <begin position="1"/>
        <end position="20"/>
    </location>
</feature>
<dbReference type="InterPro" id="IPR019826">
    <property type="entry name" value="Carboxylesterase_B_AS"/>
</dbReference>
<comment type="similarity">
    <text evidence="1 4">Belongs to the type-B carboxylesterase/lipase family.</text>
</comment>
<dbReference type="SUPFAM" id="SSF53474">
    <property type="entry name" value="alpha/beta-Hydrolases"/>
    <property type="match status" value="1"/>
</dbReference>
<dbReference type="Pfam" id="PF00135">
    <property type="entry name" value="COesterase"/>
    <property type="match status" value="1"/>
</dbReference>
<dbReference type="PRINTS" id="PR00878">
    <property type="entry name" value="CHOLNESTRASE"/>
</dbReference>
<dbReference type="EC" id="3.1.1.-" evidence="4"/>
<organism evidence="6 7">
    <name type="scientific">Mycena indigotica</name>
    <dbReference type="NCBI Taxonomy" id="2126181"/>
    <lineage>
        <taxon>Eukaryota</taxon>
        <taxon>Fungi</taxon>
        <taxon>Dikarya</taxon>
        <taxon>Basidiomycota</taxon>
        <taxon>Agaricomycotina</taxon>
        <taxon>Agaricomycetes</taxon>
        <taxon>Agaricomycetidae</taxon>
        <taxon>Agaricales</taxon>
        <taxon>Marasmiineae</taxon>
        <taxon>Mycenaceae</taxon>
        <taxon>Mycena</taxon>
    </lineage>
</organism>
<dbReference type="Gene3D" id="3.40.50.1820">
    <property type="entry name" value="alpha/beta hydrolase"/>
    <property type="match status" value="1"/>
</dbReference>
<evidence type="ECO:0000313" key="7">
    <source>
        <dbReference type="Proteomes" id="UP000636479"/>
    </source>
</evidence>
<dbReference type="AlphaFoldDB" id="A0A8H6SY91"/>
<proteinExistence type="inferred from homology"/>
<feature type="domain" description="Carboxylesterase type B" evidence="5">
    <location>
        <begin position="28"/>
        <end position="497"/>
    </location>
</feature>
<evidence type="ECO:0000256" key="1">
    <source>
        <dbReference type="ARBA" id="ARBA00005964"/>
    </source>
</evidence>
<accession>A0A8H6SY91</accession>